<evidence type="ECO:0000256" key="1">
    <source>
        <dbReference type="ARBA" id="ARBA00004141"/>
    </source>
</evidence>
<evidence type="ECO:0000313" key="9">
    <source>
        <dbReference type="Proteomes" id="UP000054270"/>
    </source>
</evidence>
<feature type="transmembrane region" description="Helical" evidence="6">
    <location>
        <begin position="229"/>
        <end position="254"/>
    </location>
</feature>
<dbReference type="PANTHER" id="PTHR33048:SF19">
    <property type="entry name" value="MEMBRANE PROTEIN PTH11-LIKE, PUTATIVE (AFU_ORTHOLOGUE AFUA_1G14080)-RELATED"/>
    <property type="match status" value="1"/>
</dbReference>
<dbReference type="InterPro" id="IPR052337">
    <property type="entry name" value="SAT4-like"/>
</dbReference>
<protein>
    <recommendedName>
        <fullName evidence="7">Rhodopsin domain-containing protein</fullName>
    </recommendedName>
</protein>
<keyword evidence="3 6" id="KW-1133">Transmembrane helix</keyword>
<evidence type="ECO:0000256" key="3">
    <source>
        <dbReference type="ARBA" id="ARBA00022989"/>
    </source>
</evidence>
<gene>
    <name evidence="8" type="ORF">HYPSUDRAFT_690450</name>
</gene>
<dbReference type="InterPro" id="IPR049326">
    <property type="entry name" value="Rhodopsin_dom_fungi"/>
</dbReference>
<accession>A0A0D2PIK2</accession>
<feature type="transmembrane region" description="Helical" evidence="6">
    <location>
        <begin position="43"/>
        <end position="63"/>
    </location>
</feature>
<reference evidence="9" key="1">
    <citation type="submission" date="2014-04" db="EMBL/GenBank/DDBJ databases">
        <title>Evolutionary Origins and Diversification of the Mycorrhizal Mutualists.</title>
        <authorList>
            <consortium name="DOE Joint Genome Institute"/>
            <consortium name="Mycorrhizal Genomics Consortium"/>
            <person name="Kohler A."/>
            <person name="Kuo A."/>
            <person name="Nagy L.G."/>
            <person name="Floudas D."/>
            <person name="Copeland A."/>
            <person name="Barry K.W."/>
            <person name="Cichocki N."/>
            <person name="Veneault-Fourrey C."/>
            <person name="LaButti K."/>
            <person name="Lindquist E.A."/>
            <person name="Lipzen A."/>
            <person name="Lundell T."/>
            <person name="Morin E."/>
            <person name="Murat C."/>
            <person name="Riley R."/>
            <person name="Ohm R."/>
            <person name="Sun H."/>
            <person name="Tunlid A."/>
            <person name="Henrissat B."/>
            <person name="Grigoriev I.V."/>
            <person name="Hibbett D.S."/>
            <person name="Martin F."/>
        </authorList>
    </citation>
    <scope>NUCLEOTIDE SEQUENCE [LARGE SCALE GENOMIC DNA]</scope>
    <source>
        <strain evidence="9">FD-334 SS-4</strain>
    </source>
</reference>
<dbReference type="PANTHER" id="PTHR33048">
    <property type="entry name" value="PTH11-LIKE INTEGRAL MEMBRANE PROTEIN (AFU_ORTHOLOGUE AFUA_5G11245)"/>
    <property type="match status" value="1"/>
</dbReference>
<feature type="domain" description="Rhodopsin" evidence="7">
    <location>
        <begin position="28"/>
        <end position="210"/>
    </location>
</feature>
<dbReference type="EMBL" id="KN817521">
    <property type="protein sequence ID" value="KJA28286.1"/>
    <property type="molecule type" value="Genomic_DNA"/>
</dbReference>
<name>A0A0D2PIK2_HYPSF</name>
<keyword evidence="4 6" id="KW-0472">Membrane</keyword>
<evidence type="ECO:0000259" key="7">
    <source>
        <dbReference type="Pfam" id="PF20684"/>
    </source>
</evidence>
<keyword evidence="2 6" id="KW-0812">Transmembrane</keyword>
<sequence length="331" mass="37376">MIPNQDFLPWKICISVLHGIAIFSTCLRLEHRRRTRKLWWDDYATIVPLLTEGLNISVLWLRFRYGNLSMQDKVLYSFINSFVYNTLNWWSRISLALAVLRITPPWAKPRYIARCLPMLFIAFWVALSTAMLTTCAVHTNWQRVTTSSQVVACGPAYRTLIASTILDSFSDVLLIAIPLYQLWHISSRTSERRLIRLVFSASVITLMASIGLCIISYGKILVGPGGPTIWLMSCQIFTAVSILTSNLLVLICWIRRFFPTDEGPIEMGDIHITPHWTHETNKNSIPTNALPTDVSPASHTFQAADVENSGSFGMSVSDLDGEGYNMSQVEV</sequence>
<keyword evidence="9" id="KW-1185">Reference proteome</keyword>
<dbReference type="STRING" id="945553.A0A0D2PIK2"/>
<comment type="subcellular location">
    <subcellularLocation>
        <location evidence="1">Membrane</location>
        <topology evidence="1">Multi-pass membrane protein</topology>
    </subcellularLocation>
</comment>
<dbReference type="GO" id="GO:0016020">
    <property type="term" value="C:membrane"/>
    <property type="evidence" value="ECO:0007669"/>
    <property type="project" value="UniProtKB-SubCell"/>
</dbReference>
<feature type="transmembrane region" description="Helical" evidence="6">
    <location>
        <begin position="12"/>
        <end position="31"/>
    </location>
</feature>
<evidence type="ECO:0000256" key="4">
    <source>
        <dbReference type="ARBA" id="ARBA00023136"/>
    </source>
</evidence>
<feature type="transmembrane region" description="Helical" evidence="6">
    <location>
        <begin position="194"/>
        <end position="217"/>
    </location>
</feature>
<dbReference type="OMA" id="WHISSRT"/>
<evidence type="ECO:0000256" key="5">
    <source>
        <dbReference type="ARBA" id="ARBA00038359"/>
    </source>
</evidence>
<organism evidence="8 9">
    <name type="scientific">Hypholoma sublateritium (strain FD-334 SS-4)</name>
    <dbReference type="NCBI Taxonomy" id="945553"/>
    <lineage>
        <taxon>Eukaryota</taxon>
        <taxon>Fungi</taxon>
        <taxon>Dikarya</taxon>
        <taxon>Basidiomycota</taxon>
        <taxon>Agaricomycotina</taxon>
        <taxon>Agaricomycetes</taxon>
        <taxon>Agaricomycetidae</taxon>
        <taxon>Agaricales</taxon>
        <taxon>Agaricineae</taxon>
        <taxon>Strophariaceae</taxon>
        <taxon>Hypholoma</taxon>
    </lineage>
</organism>
<evidence type="ECO:0000256" key="2">
    <source>
        <dbReference type="ARBA" id="ARBA00022692"/>
    </source>
</evidence>
<comment type="similarity">
    <text evidence="5">Belongs to the SAT4 family.</text>
</comment>
<evidence type="ECO:0000313" key="8">
    <source>
        <dbReference type="EMBL" id="KJA28286.1"/>
    </source>
</evidence>
<dbReference type="OrthoDB" id="3229610at2759"/>
<dbReference type="Pfam" id="PF20684">
    <property type="entry name" value="Fung_rhodopsin"/>
    <property type="match status" value="1"/>
</dbReference>
<proteinExistence type="inferred from homology"/>
<dbReference type="AlphaFoldDB" id="A0A0D2PIK2"/>
<feature type="transmembrane region" description="Helical" evidence="6">
    <location>
        <begin position="159"/>
        <end position="182"/>
    </location>
</feature>
<dbReference type="Proteomes" id="UP000054270">
    <property type="component" value="Unassembled WGS sequence"/>
</dbReference>
<evidence type="ECO:0000256" key="6">
    <source>
        <dbReference type="SAM" id="Phobius"/>
    </source>
</evidence>
<feature type="transmembrane region" description="Helical" evidence="6">
    <location>
        <begin position="115"/>
        <end position="139"/>
    </location>
</feature>